<evidence type="ECO:0000256" key="5">
    <source>
        <dbReference type="ARBA" id="ARBA00023136"/>
    </source>
</evidence>
<dbReference type="PANTHER" id="PTHR30572">
    <property type="entry name" value="MEMBRANE COMPONENT OF TRANSPORTER-RELATED"/>
    <property type="match status" value="1"/>
</dbReference>
<feature type="region of interest" description="Disordered" evidence="7">
    <location>
        <begin position="135"/>
        <end position="159"/>
    </location>
</feature>
<evidence type="ECO:0000256" key="8">
    <source>
        <dbReference type="SAM" id="Phobius"/>
    </source>
</evidence>
<keyword evidence="3 8" id="KW-0812">Transmembrane</keyword>
<evidence type="ECO:0000259" key="10">
    <source>
        <dbReference type="Pfam" id="PF12704"/>
    </source>
</evidence>
<comment type="caution">
    <text evidence="11">The sequence shown here is derived from an EMBL/GenBank/DDBJ whole genome shotgun (WGS) entry which is preliminary data.</text>
</comment>
<keyword evidence="2" id="KW-1003">Cell membrane</keyword>
<feature type="domain" description="MacB-like periplasmic core" evidence="10">
    <location>
        <begin position="22"/>
        <end position="292"/>
    </location>
</feature>
<protein>
    <submittedName>
        <fullName evidence="11">ABC transporter permease</fullName>
    </submittedName>
</protein>
<dbReference type="AlphaFoldDB" id="A0A7K0K2X2"/>
<feature type="region of interest" description="Disordered" evidence="7">
    <location>
        <begin position="74"/>
        <end position="107"/>
    </location>
</feature>
<dbReference type="GO" id="GO:0005886">
    <property type="term" value="C:plasma membrane"/>
    <property type="evidence" value="ECO:0007669"/>
    <property type="project" value="UniProtKB-SubCell"/>
</dbReference>
<feature type="compositionally biased region" description="Polar residues" evidence="7">
    <location>
        <begin position="74"/>
        <end position="83"/>
    </location>
</feature>
<evidence type="ECO:0000256" key="1">
    <source>
        <dbReference type="ARBA" id="ARBA00004651"/>
    </source>
</evidence>
<keyword evidence="5 8" id="KW-0472">Membrane</keyword>
<evidence type="ECO:0000256" key="6">
    <source>
        <dbReference type="ARBA" id="ARBA00038076"/>
    </source>
</evidence>
<dbReference type="PANTHER" id="PTHR30572:SF4">
    <property type="entry name" value="ABC TRANSPORTER PERMEASE YTRF"/>
    <property type="match status" value="1"/>
</dbReference>
<dbReference type="GO" id="GO:0022857">
    <property type="term" value="F:transmembrane transporter activity"/>
    <property type="evidence" value="ECO:0007669"/>
    <property type="project" value="TreeGrafter"/>
</dbReference>
<dbReference type="EMBL" id="VUMY01000009">
    <property type="protein sequence ID" value="MST49769.1"/>
    <property type="molecule type" value="Genomic_DNA"/>
</dbReference>
<comment type="similarity">
    <text evidence="6">Belongs to the ABC-4 integral membrane protein family.</text>
</comment>
<feature type="domain" description="ABC3 transporter permease C-terminal" evidence="9">
    <location>
        <begin position="330"/>
        <end position="443"/>
    </location>
</feature>
<evidence type="ECO:0000313" key="11">
    <source>
        <dbReference type="EMBL" id="MST49769.1"/>
    </source>
</evidence>
<evidence type="ECO:0000256" key="7">
    <source>
        <dbReference type="SAM" id="MobiDB-lite"/>
    </source>
</evidence>
<evidence type="ECO:0000256" key="2">
    <source>
        <dbReference type="ARBA" id="ARBA00022475"/>
    </source>
</evidence>
<evidence type="ECO:0000256" key="3">
    <source>
        <dbReference type="ARBA" id="ARBA00022692"/>
    </source>
</evidence>
<dbReference type="RefSeq" id="WP_154544769.1">
    <property type="nucleotide sequence ID" value="NZ_VUMY01000009.1"/>
</dbReference>
<feature type="transmembrane region" description="Helical" evidence="8">
    <location>
        <begin position="320"/>
        <end position="348"/>
    </location>
</feature>
<gene>
    <name evidence="11" type="ORF">FYJ63_05900</name>
</gene>
<dbReference type="InterPro" id="IPR050250">
    <property type="entry name" value="Macrolide_Exporter_MacB"/>
</dbReference>
<feature type="transmembrane region" description="Helical" evidence="8">
    <location>
        <begin position="375"/>
        <end position="401"/>
    </location>
</feature>
<accession>A0A7K0K2X2</accession>
<name>A0A7K0K2X2_9ACTO</name>
<comment type="subcellular location">
    <subcellularLocation>
        <location evidence="1">Cell membrane</location>
        <topology evidence="1">Multi-pass membrane protein</topology>
    </subcellularLocation>
</comment>
<organism evidence="11 12">
    <name type="scientific">Mobiluncus porci</name>
    <dbReference type="NCBI Taxonomy" id="2652278"/>
    <lineage>
        <taxon>Bacteria</taxon>
        <taxon>Bacillati</taxon>
        <taxon>Actinomycetota</taxon>
        <taxon>Actinomycetes</taxon>
        <taxon>Actinomycetales</taxon>
        <taxon>Actinomycetaceae</taxon>
        <taxon>Mobiluncus</taxon>
    </lineage>
</organism>
<sequence length="450" mass="47673">MTLGENLRLALTGLWANKMRALLTLLGIIIGIAAVVTILALSSGITNSVTKSLSGLGGQDLYLMVDSKQNIQQMQASTSGAQVSDSSDTSDGDDEADEEDSANQWAEMTDSDYITMDFVNQMRADFPDEIEGVSIQTSGTSGTATAKGKDTNADSTGANQDFLVGSNKEMIAGRSFSAEEADGGEAVAVISEKMAKDLFPGGPETAVGQSFEYSTDANDMSFQIVGVYKEVQAQGAAGALLGNMGAGNEDSFFFPYPLGEDVTGYADENNMYAIVRPQPGTDMDKFQSKLQRYMDSHWEQSQYGVMIQSMEQSMESIKQVFGAISIGLSIIAGLSLLVGGIGVMNIMLVSVTERTREIGIRKALGATRRNIKTQFLIEAMMVCLLGGLLGVLFGGLAGFLGGKAMSVDAIPPLGAVIFALAFSVGIGVFFGYYPASKAAKLDPIEALRFE</sequence>
<evidence type="ECO:0000256" key="4">
    <source>
        <dbReference type="ARBA" id="ARBA00022989"/>
    </source>
</evidence>
<feature type="compositionally biased region" description="Low complexity" evidence="7">
    <location>
        <begin position="137"/>
        <end position="146"/>
    </location>
</feature>
<proteinExistence type="inferred from homology"/>
<reference evidence="11 12" key="1">
    <citation type="submission" date="2019-08" db="EMBL/GenBank/DDBJ databases">
        <title>In-depth cultivation of the pig gut microbiome towards novel bacterial diversity and tailored functional studies.</title>
        <authorList>
            <person name="Wylensek D."/>
            <person name="Hitch T.C.A."/>
            <person name="Clavel T."/>
        </authorList>
    </citation>
    <scope>NUCLEOTIDE SEQUENCE [LARGE SCALE GENOMIC DNA]</scope>
    <source>
        <strain evidence="11 12">RF-GAM-744-WT-7</strain>
    </source>
</reference>
<feature type="compositionally biased region" description="Acidic residues" evidence="7">
    <location>
        <begin position="88"/>
        <end position="101"/>
    </location>
</feature>
<feature type="transmembrane region" description="Helical" evidence="8">
    <location>
        <begin position="21"/>
        <end position="41"/>
    </location>
</feature>
<evidence type="ECO:0000259" key="9">
    <source>
        <dbReference type="Pfam" id="PF02687"/>
    </source>
</evidence>
<dbReference type="Pfam" id="PF02687">
    <property type="entry name" value="FtsX"/>
    <property type="match status" value="1"/>
</dbReference>
<dbReference type="Proteomes" id="UP000442535">
    <property type="component" value="Unassembled WGS sequence"/>
</dbReference>
<feature type="transmembrane region" description="Helical" evidence="8">
    <location>
        <begin position="413"/>
        <end position="433"/>
    </location>
</feature>
<keyword evidence="4 8" id="KW-1133">Transmembrane helix</keyword>
<evidence type="ECO:0000313" key="12">
    <source>
        <dbReference type="Proteomes" id="UP000442535"/>
    </source>
</evidence>
<dbReference type="InterPro" id="IPR003838">
    <property type="entry name" value="ABC3_permease_C"/>
</dbReference>
<dbReference type="InterPro" id="IPR025857">
    <property type="entry name" value="MacB_PCD"/>
</dbReference>
<keyword evidence="12" id="KW-1185">Reference proteome</keyword>
<dbReference type="Pfam" id="PF12704">
    <property type="entry name" value="MacB_PCD"/>
    <property type="match status" value="1"/>
</dbReference>